<dbReference type="Proteomes" id="UP001165121">
    <property type="component" value="Unassembled WGS sequence"/>
</dbReference>
<dbReference type="AlphaFoldDB" id="A0A9W6YAX0"/>
<comment type="caution">
    <text evidence="2">The sequence shown here is derived from an EMBL/GenBank/DDBJ whole genome shotgun (WGS) entry which is preliminary data.</text>
</comment>
<sequence length="92" mass="10631">MLSEATCPDTATVVYEPDQNPKDEPTSLSELSYLERRRSLDDYSLNDLAPNGWFHPGRTDTPERTHPVYKIQVNIDRPSRPTKKKPGWAYLR</sequence>
<reference evidence="2" key="1">
    <citation type="submission" date="2023-04" db="EMBL/GenBank/DDBJ databases">
        <title>Phytophthora fragariaefolia NBRC 109709.</title>
        <authorList>
            <person name="Ichikawa N."/>
            <person name="Sato H."/>
            <person name="Tonouchi N."/>
        </authorList>
    </citation>
    <scope>NUCLEOTIDE SEQUENCE</scope>
    <source>
        <strain evidence="2">NBRC 109709</strain>
    </source>
</reference>
<dbReference type="EMBL" id="BSXT01006074">
    <property type="protein sequence ID" value="GMF61911.1"/>
    <property type="molecule type" value="Genomic_DNA"/>
</dbReference>
<organism evidence="2 3">
    <name type="scientific">Phytophthora fragariaefolia</name>
    <dbReference type="NCBI Taxonomy" id="1490495"/>
    <lineage>
        <taxon>Eukaryota</taxon>
        <taxon>Sar</taxon>
        <taxon>Stramenopiles</taxon>
        <taxon>Oomycota</taxon>
        <taxon>Peronosporomycetes</taxon>
        <taxon>Peronosporales</taxon>
        <taxon>Peronosporaceae</taxon>
        <taxon>Phytophthora</taxon>
    </lineage>
</organism>
<evidence type="ECO:0000313" key="2">
    <source>
        <dbReference type="EMBL" id="GMF61911.1"/>
    </source>
</evidence>
<name>A0A9W6YAX0_9STRA</name>
<accession>A0A9W6YAX0</accession>
<proteinExistence type="predicted"/>
<keyword evidence="3" id="KW-1185">Reference proteome</keyword>
<evidence type="ECO:0000256" key="1">
    <source>
        <dbReference type="SAM" id="MobiDB-lite"/>
    </source>
</evidence>
<feature type="region of interest" description="Disordered" evidence="1">
    <location>
        <begin position="1"/>
        <end position="32"/>
    </location>
</feature>
<gene>
    <name evidence="2" type="ORF">Pfra01_002697700</name>
</gene>
<evidence type="ECO:0000313" key="3">
    <source>
        <dbReference type="Proteomes" id="UP001165121"/>
    </source>
</evidence>
<protein>
    <submittedName>
        <fullName evidence="2">Unnamed protein product</fullName>
    </submittedName>
</protein>